<dbReference type="InterPro" id="IPR006652">
    <property type="entry name" value="Kelch_1"/>
</dbReference>
<dbReference type="SUPFAM" id="SSF117281">
    <property type="entry name" value="Kelch motif"/>
    <property type="match status" value="2"/>
</dbReference>
<dbReference type="EMBL" id="CP015136">
    <property type="protein sequence ID" value="AMY13017.1"/>
    <property type="molecule type" value="Genomic_DNA"/>
</dbReference>
<protein>
    <submittedName>
        <fullName evidence="4">Kelch motif</fullName>
    </submittedName>
</protein>
<dbReference type="Gene3D" id="2.60.40.10">
    <property type="entry name" value="Immunoglobulins"/>
    <property type="match status" value="1"/>
</dbReference>
<feature type="chain" id="PRO_5007512083" evidence="3">
    <location>
        <begin position="20"/>
        <end position="1360"/>
    </location>
</feature>
<accession>A0A143PW85</accession>
<dbReference type="SMART" id="SM00612">
    <property type="entry name" value="Kelch"/>
    <property type="match status" value="5"/>
</dbReference>
<keyword evidence="5" id="KW-1185">Reference proteome</keyword>
<dbReference type="InterPro" id="IPR015915">
    <property type="entry name" value="Kelch-typ_b-propeller"/>
</dbReference>
<dbReference type="Gene3D" id="2.120.10.80">
    <property type="entry name" value="Kelch-type beta propeller"/>
    <property type="match status" value="1"/>
</dbReference>
<dbReference type="PATRIC" id="fig|1813736.3.peg.6620"/>
<feature type="signal peptide" evidence="3">
    <location>
        <begin position="1"/>
        <end position="19"/>
    </location>
</feature>
<keyword evidence="3" id="KW-0732">Signal</keyword>
<evidence type="ECO:0000313" key="4">
    <source>
        <dbReference type="EMBL" id="AMY13017.1"/>
    </source>
</evidence>
<dbReference type="Proteomes" id="UP000076079">
    <property type="component" value="Chromosome"/>
</dbReference>
<dbReference type="RefSeq" id="WP_110174421.1">
    <property type="nucleotide sequence ID" value="NZ_CP015136.1"/>
</dbReference>
<dbReference type="InterPro" id="IPR013783">
    <property type="entry name" value="Ig-like_fold"/>
</dbReference>
<evidence type="ECO:0000256" key="3">
    <source>
        <dbReference type="SAM" id="SignalP"/>
    </source>
</evidence>
<evidence type="ECO:0000313" key="5">
    <source>
        <dbReference type="Proteomes" id="UP000076079"/>
    </source>
</evidence>
<evidence type="ECO:0000256" key="2">
    <source>
        <dbReference type="ARBA" id="ARBA00022737"/>
    </source>
</evidence>
<keyword evidence="2" id="KW-0677">Repeat</keyword>
<gene>
    <name evidence="4" type="ORF">LuPra_06303</name>
</gene>
<sequence length="1360" mass="137258" precursor="true">MRLHSSVATLVAVATTAGALMVGVKGETPIDPSGKWSPSGAMTAGREFASSALLPDGSVLVFGGRESGASMAVAERFAGGTWSPAGASPVQRWGQTATTLADGTVIIAGGTGVTSVDEQGQPVTAPTAAIERFDPSTGEVTPLAFLSGPRTGHAAARLADGRVLFAGGYDGNAVVADVEILDPETGLVSPGPADLEVARAGLSATTLMNGRVLLAGGNDGVHDLALVDIYDTEDGILISSEMSAPRRDHQAVLLAHNNQVLLIGGASNGQVAGAELYRPWTGTFLPTGSPAVARVGATAVALATEWPYRGREGQALVTGGAGAEGRGEASAESYTFATIRTDRDDYLPGDTVYVSGTGWQPNETITLGLQELPLEHETRSFTIQADELGRINNATLFLVEPHHLGVKFYLTARGAASQAQVTFTDGAVRVKTTGTAGNKATIEWQLYSAADCSGLVVSSGSILADTGNNGTNIPQATASPQSLRLTAMPLSSVGTQYTFANWKVGQAEDASNPICLNHDNSTRNVDANYAAVAQVATTTAIISSANPSTYGTLVTFTATVNAVPANPSGVGTVTFTNGSTVLCAAVPLLGNTATCSASTLPAATSAYTIAAAYSGTSQGTTPQFAQSQATLQQLVSRASATINVQGGSFTYDGDAHSATGSATGVKGETLTGLVLGDSFTNVPGGAANWVFTDVTGNYNNANGTVQIVISKANATVAVTGYTGVYDGDAHGATGSATGVKGETLTGLVLGDSFTNVAGGTANWAFTDVTGNYNNASGTATIVISKADATIQVDGYSGAYDGAAHGVTGSATGVKGETLTGLVLGDSFTNVPGGTANWAFTDITGNYNNASGTAAIVISKADATIQVDGYSGTYDGAAHGATGSATGVKGETLTGLVLGDSFTNVPGGTANWAFTDITGNYNNASGTAAIVISKADATIQVDGYSGTYDGAAHGATGSATGVKGETLTGLVLGDSYTNVPGGTANWAFTDITGNYNNASGTAAIVISKATPTVNVQSVSATFDGQAHGTTGTVAGVGGADLGAATISYDTTNGQAPVNAGSYVATGNFAGNDNYAAASNTAAIEIAKATPVITWATPADITYGTLLSAAQLNAAANVAGSLVYTPPVGTQLNAGPGQTLSVSFTPTDAANYNGASKTVQITVLKATPVVTWTNPADIIYGTALSATQLNATANVAGSFSYEPAAGVTLNVGLNQKLTVAFTPTDTANYNGASITVEIDVVYGWDGFLQPINDTAHDLVLMSKFKTGQTIPAKFVLKNAAGAVVQQTGIPTFTRTGRLGACDSAAALETPEPVSASVVPLYQWDGSQYHYNWSTKGLTAGLYRIFANLADGTAQSVDICLTK</sequence>
<dbReference type="NCBIfam" id="NF038114">
    <property type="entry name" value="rightmost"/>
    <property type="match status" value="1"/>
</dbReference>
<dbReference type="InterPro" id="IPR037293">
    <property type="entry name" value="Gal_Oxidase_central_sf"/>
</dbReference>
<dbReference type="PANTHER" id="PTHR24412:SF489">
    <property type="entry name" value="RING FINGER DOMAIN AND KELCH REPEAT-CONTAINING PROTEIN DDB_G0271372"/>
    <property type="match status" value="1"/>
</dbReference>
<evidence type="ECO:0000256" key="1">
    <source>
        <dbReference type="ARBA" id="ARBA00022441"/>
    </source>
</evidence>
<organism evidence="4 5">
    <name type="scientific">Luteitalea pratensis</name>
    <dbReference type="NCBI Taxonomy" id="1855912"/>
    <lineage>
        <taxon>Bacteria</taxon>
        <taxon>Pseudomonadati</taxon>
        <taxon>Acidobacteriota</taxon>
        <taxon>Vicinamibacteria</taxon>
        <taxon>Vicinamibacterales</taxon>
        <taxon>Vicinamibacteraceae</taxon>
        <taxon>Luteitalea</taxon>
    </lineage>
</organism>
<dbReference type="OrthoDB" id="123255at2"/>
<dbReference type="STRING" id="1855912.LuPra_06303"/>
<dbReference type="KEGG" id="abac:LuPra_06303"/>
<name>A0A143PW85_LUTPR</name>
<proteinExistence type="predicted"/>
<reference evidence="4 5" key="1">
    <citation type="journal article" date="2016" name="Genome Announc.">
        <title>First Complete Genome Sequence of a Subdivision 6 Acidobacterium Strain.</title>
        <authorList>
            <person name="Huang S."/>
            <person name="Vieira S."/>
            <person name="Bunk B."/>
            <person name="Riedel T."/>
            <person name="Sproer C."/>
            <person name="Overmann J."/>
        </authorList>
    </citation>
    <scope>NUCLEOTIDE SEQUENCE [LARGE SCALE GENOMIC DNA]</scope>
    <source>
        <strain evidence="5">DSM 100886 HEG_-6_39</strain>
    </source>
</reference>
<dbReference type="Gene3D" id="2.130.10.80">
    <property type="entry name" value="Galactose oxidase/kelch, beta-propeller"/>
    <property type="match status" value="1"/>
</dbReference>
<keyword evidence="1" id="KW-0880">Kelch repeat</keyword>
<reference evidence="5" key="2">
    <citation type="submission" date="2016-04" db="EMBL/GenBank/DDBJ databases">
        <title>First Complete Genome Sequence of a Subdivision 6 Acidobacterium.</title>
        <authorList>
            <person name="Huang S."/>
            <person name="Vieira S."/>
            <person name="Bunk B."/>
            <person name="Riedel T."/>
            <person name="Sproeer C."/>
            <person name="Overmann J."/>
        </authorList>
    </citation>
    <scope>NUCLEOTIDE SEQUENCE [LARGE SCALE GENOMIC DNA]</scope>
    <source>
        <strain evidence="5">DSM 100886 HEG_-6_39</strain>
    </source>
</reference>
<dbReference type="PANTHER" id="PTHR24412">
    <property type="entry name" value="KELCH PROTEIN"/>
    <property type="match status" value="1"/>
</dbReference>